<feature type="chain" id="PRO_5045375017" evidence="1">
    <location>
        <begin position="22"/>
        <end position="187"/>
    </location>
</feature>
<comment type="caution">
    <text evidence="3">The sequence shown here is derived from an EMBL/GenBank/DDBJ whole genome shotgun (WGS) entry which is preliminary data.</text>
</comment>
<dbReference type="Pfam" id="PF03413">
    <property type="entry name" value="PepSY"/>
    <property type="match status" value="2"/>
</dbReference>
<keyword evidence="4" id="KW-1185">Reference proteome</keyword>
<sequence>MSIKKLTSIGLIALSMMTLVACDWDSNDSTSSVQSSQTTTTQEISETKAKEIAFDDAEVSESEVTNLTITLDQENGQSQYDVEFSAKGTDYSYTIDTTSGSIIEKETEVTEKTTSSTKISQDEAKKIAFDDSGVTESKVTNLVIEQDVDQTPATFEIDFVYNHQDYSYSINSETGAIVEKSTESVNG</sequence>
<dbReference type="Gene3D" id="3.10.450.40">
    <property type="match status" value="2"/>
</dbReference>
<dbReference type="RefSeq" id="WP_354369465.1">
    <property type="nucleotide sequence ID" value="NZ_JBEPLN010000026.1"/>
</dbReference>
<protein>
    <submittedName>
        <fullName evidence="3">Membrane protein YkoI</fullName>
    </submittedName>
</protein>
<evidence type="ECO:0000259" key="2">
    <source>
        <dbReference type="Pfam" id="PF03413"/>
    </source>
</evidence>
<feature type="domain" description="PepSY" evidence="2">
    <location>
        <begin position="118"/>
        <end position="179"/>
    </location>
</feature>
<accession>A0ABV2JGA6</accession>
<name>A0ABV2JGA6_9STRE</name>
<keyword evidence="1" id="KW-0732">Signal</keyword>
<dbReference type="Proteomes" id="UP001549037">
    <property type="component" value="Unassembled WGS sequence"/>
</dbReference>
<feature type="signal peptide" evidence="1">
    <location>
        <begin position="1"/>
        <end position="21"/>
    </location>
</feature>
<feature type="domain" description="PepSY" evidence="2">
    <location>
        <begin position="44"/>
        <end position="106"/>
    </location>
</feature>
<dbReference type="EMBL" id="JBEPLN010000026">
    <property type="protein sequence ID" value="MET3634806.1"/>
    <property type="molecule type" value="Genomic_DNA"/>
</dbReference>
<evidence type="ECO:0000313" key="3">
    <source>
        <dbReference type="EMBL" id="MET3634806.1"/>
    </source>
</evidence>
<dbReference type="InterPro" id="IPR025711">
    <property type="entry name" value="PepSY"/>
</dbReference>
<evidence type="ECO:0000313" key="4">
    <source>
        <dbReference type="Proteomes" id="UP001549037"/>
    </source>
</evidence>
<evidence type="ECO:0000256" key="1">
    <source>
        <dbReference type="SAM" id="SignalP"/>
    </source>
</evidence>
<reference evidence="3 4" key="1">
    <citation type="submission" date="2024-06" db="EMBL/GenBank/DDBJ databases">
        <title>Genomic Encyclopedia of Type Strains, Phase IV (KMG-IV): sequencing the most valuable type-strain genomes for metagenomic binning, comparative biology and taxonomic classification.</title>
        <authorList>
            <person name="Goeker M."/>
        </authorList>
    </citation>
    <scope>NUCLEOTIDE SEQUENCE [LARGE SCALE GENOMIC DNA]</scope>
    <source>
        <strain evidence="3 4">DSM 28302</strain>
    </source>
</reference>
<organism evidence="3 4">
    <name type="scientific">Streptococcus porcorum</name>
    <dbReference type="NCBI Taxonomy" id="701526"/>
    <lineage>
        <taxon>Bacteria</taxon>
        <taxon>Bacillati</taxon>
        <taxon>Bacillota</taxon>
        <taxon>Bacilli</taxon>
        <taxon>Lactobacillales</taxon>
        <taxon>Streptococcaceae</taxon>
        <taxon>Streptococcus</taxon>
    </lineage>
</organism>
<dbReference type="PROSITE" id="PS51257">
    <property type="entry name" value="PROKAR_LIPOPROTEIN"/>
    <property type="match status" value="1"/>
</dbReference>
<proteinExistence type="predicted"/>
<gene>
    <name evidence="3" type="ORF">ABID28_001465</name>
</gene>